<protein>
    <recommendedName>
        <fullName evidence="2">cutinase</fullName>
        <ecNumber evidence="2">3.1.1.74</ecNumber>
    </recommendedName>
</protein>
<evidence type="ECO:0000256" key="8">
    <source>
        <dbReference type="PIRSR" id="PIRSR611150-2"/>
    </source>
</evidence>
<evidence type="ECO:0000256" key="5">
    <source>
        <dbReference type="ARBA" id="ARBA00022801"/>
    </source>
</evidence>
<evidence type="ECO:0000256" key="4">
    <source>
        <dbReference type="ARBA" id="ARBA00022729"/>
    </source>
</evidence>
<keyword evidence="5 9" id="KW-0378">Hydrolase</keyword>
<keyword evidence="10" id="KW-1185">Reference proteome</keyword>
<dbReference type="GO" id="GO:0016052">
    <property type="term" value="P:carbohydrate catabolic process"/>
    <property type="evidence" value="ECO:0007669"/>
    <property type="project" value="TreeGrafter"/>
</dbReference>
<dbReference type="EMBL" id="ML976018">
    <property type="protein sequence ID" value="KAF1944305.1"/>
    <property type="molecule type" value="Genomic_DNA"/>
</dbReference>
<evidence type="ECO:0000313" key="10">
    <source>
        <dbReference type="Proteomes" id="UP000800038"/>
    </source>
</evidence>
<sequence>MTELAQITLTQCPNTKFIVSGYSQGAMVVHNAFRTGLSPPEASGAILFADPLRRPPITGLPAAKIQQFCGTTENICGGGGDGGATGGHISYIASADSAIKAAGLP</sequence>
<dbReference type="OrthoDB" id="2975078at2759"/>
<gene>
    <name evidence="9" type="ORF">EJ02DRAFT_482623</name>
</gene>
<dbReference type="Pfam" id="PF01083">
    <property type="entry name" value="Cutinase"/>
    <property type="match status" value="1"/>
</dbReference>
<evidence type="ECO:0000256" key="2">
    <source>
        <dbReference type="ARBA" id="ARBA00013095"/>
    </source>
</evidence>
<dbReference type="EC" id="3.1.1.74" evidence="2"/>
<dbReference type="InterPro" id="IPR000675">
    <property type="entry name" value="Cutinase/axe"/>
</dbReference>
<organism evidence="9 10">
    <name type="scientific">Clathrospora elynae</name>
    <dbReference type="NCBI Taxonomy" id="706981"/>
    <lineage>
        <taxon>Eukaryota</taxon>
        <taxon>Fungi</taxon>
        <taxon>Dikarya</taxon>
        <taxon>Ascomycota</taxon>
        <taxon>Pezizomycotina</taxon>
        <taxon>Dothideomycetes</taxon>
        <taxon>Pleosporomycetidae</taxon>
        <taxon>Pleosporales</taxon>
        <taxon>Diademaceae</taxon>
        <taxon>Clathrospora</taxon>
    </lineage>
</organism>
<evidence type="ECO:0000313" key="9">
    <source>
        <dbReference type="EMBL" id="KAF1944305.1"/>
    </source>
</evidence>
<dbReference type="SUPFAM" id="SSF53474">
    <property type="entry name" value="alpha/beta-Hydrolases"/>
    <property type="match status" value="1"/>
</dbReference>
<dbReference type="Proteomes" id="UP000800038">
    <property type="component" value="Unassembled WGS sequence"/>
</dbReference>
<dbReference type="Gene3D" id="3.40.50.1820">
    <property type="entry name" value="alpha/beta hydrolase"/>
    <property type="match status" value="1"/>
</dbReference>
<comment type="similarity">
    <text evidence="1">Belongs to the cutinase family.</text>
</comment>
<evidence type="ECO:0000256" key="1">
    <source>
        <dbReference type="ARBA" id="ARBA00007534"/>
    </source>
</evidence>
<keyword evidence="6 8" id="KW-1015">Disulfide bond</keyword>
<dbReference type="GO" id="GO:0005576">
    <property type="term" value="C:extracellular region"/>
    <property type="evidence" value="ECO:0007669"/>
    <property type="project" value="InterPro"/>
</dbReference>
<evidence type="ECO:0000256" key="7">
    <source>
        <dbReference type="ARBA" id="ARBA00034045"/>
    </source>
</evidence>
<feature type="disulfide bond" evidence="8">
    <location>
        <begin position="69"/>
        <end position="76"/>
    </location>
</feature>
<accession>A0A6A5SUH8</accession>
<keyword evidence="3" id="KW-0719">Serine esterase</keyword>
<dbReference type="PANTHER" id="PTHR48250:SF2">
    <property type="entry name" value="CUTINASE"/>
    <property type="match status" value="1"/>
</dbReference>
<reference evidence="9" key="1">
    <citation type="journal article" date="2020" name="Stud. Mycol.">
        <title>101 Dothideomycetes genomes: a test case for predicting lifestyles and emergence of pathogens.</title>
        <authorList>
            <person name="Haridas S."/>
            <person name="Albert R."/>
            <person name="Binder M."/>
            <person name="Bloem J."/>
            <person name="Labutti K."/>
            <person name="Salamov A."/>
            <person name="Andreopoulos B."/>
            <person name="Baker S."/>
            <person name="Barry K."/>
            <person name="Bills G."/>
            <person name="Bluhm B."/>
            <person name="Cannon C."/>
            <person name="Castanera R."/>
            <person name="Culley D."/>
            <person name="Daum C."/>
            <person name="Ezra D."/>
            <person name="Gonzalez J."/>
            <person name="Henrissat B."/>
            <person name="Kuo A."/>
            <person name="Liang C."/>
            <person name="Lipzen A."/>
            <person name="Lutzoni F."/>
            <person name="Magnuson J."/>
            <person name="Mondo S."/>
            <person name="Nolan M."/>
            <person name="Ohm R."/>
            <person name="Pangilinan J."/>
            <person name="Park H.-J."/>
            <person name="Ramirez L."/>
            <person name="Alfaro M."/>
            <person name="Sun H."/>
            <person name="Tritt A."/>
            <person name="Yoshinaga Y."/>
            <person name="Zwiers L.-H."/>
            <person name="Turgeon B."/>
            <person name="Goodwin S."/>
            <person name="Spatafora J."/>
            <person name="Crous P."/>
            <person name="Grigoriev I."/>
        </authorList>
    </citation>
    <scope>NUCLEOTIDE SEQUENCE</scope>
    <source>
        <strain evidence="9">CBS 161.51</strain>
    </source>
</reference>
<name>A0A6A5SUH8_9PLEO</name>
<dbReference type="AlphaFoldDB" id="A0A6A5SUH8"/>
<evidence type="ECO:0000256" key="3">
    <source>
        <dbReference type="ARBA" id="ARBA00022487"/>
    </source>
</evidence>
<dbReference type="PANTHER" id="PTHR48250">
    <property type="entry name" value="CUTINASE 2-RELATED"/>
    <property type="match status" value="1"/>
</dbReference>
<dbReference type="InterPro" id="IPR029058">
    <property type="entry name" value="AB_hydrolase_fold"/>
</dbReference>
<dbReference type="GO" id="GO:0050525">
    <property type="term" value="F:cutinase activity"/>
    <property type="evidence" value="ECO:0007669"/>
    <property type="project" value="UniProtKB-EC"/>
</dbReference>
<evidence type="ECO:0000256" key="6">
    <source>
        <dbReference type="ARBA" id="ARBA00023157"/>
    </source>
</evidence>
<proteinExistence type="inferred from homology"/>
<dbReference type="InterPro" id="IPR011150">
    <property type="entry name" value="Cutinase_monf"/>
</dbReference>
<keyword evidence="4" id="KW-0732">Signal</keyword>
<comment type="catalytic activity">
    <reaction evidence="7">
        <text>cutin + H2O = cutin monomers.</text>
        <dbReference type="EC" id="3.1.1.74"/>
    </reaction>
</comment>